<organism evidence="1 2">
    <name type="scientific">Strongyloides venezuelensis</name>
    <name type="common">Threadworm</name>
    <dbReference type="NCBI Taxonomy" id="75913"/>
    <lineage>
        <taxon>Eukaryota</taxon>
        <taxon>Metazoa</taxon>
        <taxon>Ecdysozoa</taxon>
        <taxon>Nematoda</taxon>
        <taxon>Chromadorea</taxon>
        <taxon>Rhabditida</taxon>
        <taxon>Tylenchina</taxon>
        <taxon>Panagrolaimomorpha</taxon>
        <taxon>Strongyloidoidea</taxon>
        <taxon>Strongyloididae</taxon>
        <taxon>Strongyloides</taxon>
    </lineage>
</organism>
<reference evidence="2" key="2">
    <citation type="submission" date="2015-08" db="UniProtKB">
        <authorList>
            <consortium name="WormBaseParasite"/>
        </authorList>
    </citation>
    <scope>IDENTIFICATION</scope>
</reference>
<protein>
    <submittedName>
        <fullName evidence="2">RNA polymerase Rpb4</fullName>
    </submittedName>
</protein>
<evidence type="ECO:0000313" key="2">
    <source>
        <dbReference type="WBParaSite" id="SVE_0083400.1"/>
    </source>
</evidence>
<evidence type="ECO:0000313" key="1">
    <source>
        <dbReference type="Proteomes" id="UP000035680"/>
    </source>
</evidence>
<sequence>MPNIKILTFYDGEFMDIDCLSAFKKLGIFMTKEKPSIEIPETINFFVFCNEHYNSAAYKDSEKELARVYSDRFSEYLHTMITNRIIKSIITIKEIPKMIQISELLVAAELLDLPELSKTLVLLKPVELLYPIEPLEIVEILVNVEL</sequence>
<accession>A0A0K0EWD4</accession>
<keyword evidence="1" id="KW-1185">Reference proteome</keyword>
<reference evidence="1" key="1">
    <citation type="submission" date="2014-07" db="EMBL/GenBank/DDBJ databases">
        <authorList>
            <person name="Martin A.A"/>
            <person name="De Silva N."/>
        </authorList>
    </citation>
    <scope>NUCLEOTIDE SEQUENCE</scope>
</reference>
<dbReference type="Proteomes" id="UP000035680">
    <property type="component" value="Unassembled WGS sequence"/>
</dbReference>
<dbReference type="AlphaFoldDB" id="A0A0K0EWD4"/>
<dbReference type="WBParaSite" id="SVE_0083400.1">
    <property type="protein sequence ID" value="SVE_0083400.1"/>
    <property type="gene ID" value="SVE_0083400"/>
</dbReference>
<name>A0A0K0EWD4_STRVS</name>
<proteinExistence type="predicted"/>